<feature type="transmembrane region" description="Helical" evidence="6">
    <location>
        <begin position="376"/>
        <end position="397"/>
    </location>
</feature>
<name>A0AAV4Q1A7_9ARAC</name>
<keyword evidence="2 6" id="KW-0812">Transmembrane</keyword>
<reference evidence="8 9" key="1">
    <citation type="submission" date="2021-06" db="EMBL/GenBank/DDBJ databases">
        <title>Caerostris darwini draft genome.</title>
        <authorList>
            <person name="Kono N."/>
            <person name="Arakawa K."/>
        </authorList>
    </citation>
    <scope>NUCLEOTIDE SEQUENCE [LARGE SCALE GENOMIC DNA]</scope>
</reference>
<feature type="compositionally biased region" description="Polar residues" evidence="5">
    <location>
        <begin position="531"/>
        <end position="543"/>
    </location>
</feature>
<organism evidence="8 9">
    <name type="scientific">Caerostris darwini</name>
    <dbReference type="NCBI Taxonomy" id="1538125"/>
    <lineage>
        <taxon>Eukaryota</taxon>
        <taxon>Metazoa</taxon>
        <taxon>Ecdysozoa</taxon>
        <taxon>Arthropoda</taxon>
        <taxon>Chelicerata</taxon>
        <taxon>Arachnida</taxon>
        <taxon>Araneae</taxon>
        <taxon>Araneomorphae</taxon>
        <taxon>Entelegynae</taxon>
        <taxon>Araneoidea</taxon>
        <taxon>Araneidae</taxon>
        <taxon>Caerostris</taxon>
    </lineage>
</organism>
<evidence type="ECO:0000256" key="6">
    <source>
        <dbReference type="SAM" id="Phobius"/>
    </source>
</evidence>
<dbReference type="Gene3D" id="1.20.1250.20">
    <property type="entry name" value="MFS general substrate transporter like domains"/>
    <property type="match status" value="1"/>
</dbReference>
<dbReference type="AlphaFoldDB" id="A0AAV4Q1A7"/>
<feature type="transmembrane region" description="Helical" evidence="6">
    <location>
        <begin position="209"/>
        <end position="227"/>
    </location>
</feature>
<dbReference type="InterPro" id="IPR036259">
    <property type="entry name" value="MFS_trans_sf"/>
</dbReference>
<dbReference type="CDD" id="cd17317">
    <property type="entry name" value="MFS_SLC22"/>
    <property type="match status" value="1"/>
</dbReference>
<gene>
    <name evidence="8" type="primary">Orct</name>
    <name evidence="8" type="ORF">CDAR_28571</name>
</gene>
<evidence type="ECO:0000313" key="8">
    <source>
        <dbReference type="EMBL" id="GIY03433.1"/>
    </source>
</evidence>
<feature type="transmembrane region" description="Helical" evidence="6">
    <location>
        <begin position="429"/>
        <end position="452"/>
    </location>
</feature>
<dbReference type="GO" id="GO:0022857">
    <property type="term" value="F:transmembrane transporter activity"/>
    <property type="evidence" value="ECO:0007669"/>
    <property type="project" value="InterPro"/>
</dbReference>
<dbReference type="PANTHER" id="PTHR24064">
    <property type="entry name" value="SOLUTE CARRIER FAMILY 22 MEMBER"/>
    <property type="match status" value="1"/>
</dbReference>
<evidence type="ECO:0000256" key="4">
    <source>
        <dbReference type="ARBA" id="ARBA00023136"/>
    </source>
</evidence>
<comment type="caution">
    <text evidence="8">The sequence shown here is derived from an EMBL/GenBank/DDBJ whole genome shotgun (WGS) entry which is preliminary data.</text>
</comment>
<dbReference type="EMBL" id="BPLQ01003810">
    <property type="protein sequence ID" value="GIY03433.1"/>
    <property type="molecule type" value="Genomic_DNA"/>
</dbReference>
<dbReference type="Proteomes" id="UP001054837">
    <property type="component" value="Unassembled WGS sequence"/>
</dbReference>
<feature type="transmembrane region" description="Helical" evidence="6">
    <location>
        <begin position="239"/>
        <end position="257"/>
    </location>
</feature>
<accession>A0AAV4Q1A7</accession>
<dbReference type="Pfam" id="PF00083">
    <property type="entry name" value="Sugar_tr"/>
    <property type="match status" value="1"/>
</dbReference>
<dbReference type="InterPro" id="IPR005828">
    <property type="entry name" value="MFS_sugar_transport-like"/>
</dbReference>
<evidence type="ECO:0000256" key="5">
    <source>
        <dbReference type="SAM" id="MobiDB-lite"/>
    </source>
</evidence>
<dbReference type="GO" id="GO:0016020">
    <property type="term" value="C:membrane"/>
    <property type="evidence" value="ECO:0007669"/>
    <property type="project" value="UniProtKB-SubCell"/>
</dbReference>
<evidence type="ECO:0000256" key="1">
    <source>
        <dbReference type="ARBA" id="ARBA00004141"/>
    </source>
</evidence>
<feature type="domain" description="Major facilitator superfamily (MFS) profile" evidence="7">
    <location>
        <begin position="63"/>
        <end position="517"/>
    </location>
</feature>
<proteinExistence type="predicted"/>
<feature type="transmembrane region" description="Helical" evidence="6">
    <location>
        <begin position="145"/>
        <end position="165"/>
    </location>
</feature>
<feature type="transmembrane region" description="Helical" evidence="6">
    <location>
        <begin position="263"/>
        <end position="281"/>
    </location>
</feature>
<feature type="transmembrane region" description="Helical" evidence="6">
    <location>
        <begin position="404"/>
        <end position="423"/>
    </location>
</feature>
<dbReference type="SUPFAM" id="SSF103473">
    <property type="entry name" value="MFS general substrate transporter"/>
    <property type="match status" value="1"/>
</dbReference>
<evidence type="ECO:0000259" key="7">
    <source>
        <dbReference type="PROSITE" id="PS50850"/>
    </source>
</evidence>
<feature type="transmembrane region" description="Helical" evidence="6">
    <location>
        <begin position="347"/>
        <end position="364"/>
    </location>
</feature>
<evidence type="ECO:0000313" key="9">
    <source>
        <dbReference type="Proteomes" id="UP001054837"/>
    </source>
</evidence>
<dbReference type="PROSITE" id="PS50850">
    <property type="entry name" value="MFS"/>
    <property type="match status" value="1"/>
</dbReference>
<keyword evidence="4 6" id="KW-0472">Membrane</keyword>
<feature type="region of interest" description="Disordered" evidence="5">
    <location>
        <begin position="524"/>
        <end position="553"/>
    </location>
</feature>
<dbReference type="InterPro" id="IPR020846">
    <property type="entry name" value="MFS_dom"/>
</dbReference>
<protein>
    <submittedName>
        <fullName evidence="8">Organic cation transporter protein</fullName>
    </submittedName>
</protein>
<comment type="subcellular location">
    <subcellularLocation>
        <location evidence="1">Membrane</location>
        <topology evidence="1">Multi-pass membrane protein</topology>
    </subcellularLocation>
</comment>
<evidence type="ECO:0000256" key="3">
    <source>
        <dbReference type="ARBA" id="ARBA00022989"/>
    </source>
</evidence>
<sequence>MACVESVRNLCNAGKRLVYLYDERIIYLYDEFIIFPDNVKYAKMDIFDVTGSFGPWQRNVLLIFFYVNIVGIWQNLGITFFAPNMEFRCIEPVYEGMNETVFDNRCDVPLNSSNITVPCTKWEYDTSYFSQTIVSEWDLVCNREWLVSLAKSIYMVGFLISVVFFGQLSDSYGRFPAVVISYVMTVVSMLLALLSSSYTMFIILRFLQALGRTGLTTVGFVLVMEIVGPKHRTETGITIQIGWAIGFTSLAAVAWFFRHWFWFQLALSVPILPLAFAYRMVPESPRWLLMKGRMEKLETLLRKAAKINGREIKSDIKDLLKVNSVSEDEQQKTFIDVLKWPKMRNRTFNMIYLWMVNSFMYYGLSYNTNDLAGNPYLNFFIAGALEFPSYALLFWGIKKWGRRPTLVALMLVGGASCVAIVPIPDHLPWLATSLAMVGKFCVTGSFGLLYLYTSELFPTMVRNVTLGSCSMCARIGSILAPFVRELGKATHPAVPNVLYCLLAVTSSLLALLLPETKGQNMPDTFLESENFGASTNENGTLKTSAEVKTESSNLDEEIKKNYEALDQ</sequence>
<keyword evidence="9" id="KW-1185">Reference proteome</keyword>
<feature type="transmembrane region" description="Helical" evidence="6">
    <location>
        <begin position="60"/>
        <end position="82"/>
    </location>
</feature>
<feature type="transmembrane region" description="Helical" evidence="6">
    <location>
        <begin position="177"/>
        <end position="203"/>
    </location>
</feature>
<keyword evidence="3 6" id="KW-1133">Transmembrane helix</keyword>
<evidence type="ECO:0000256" key="2">
    <source>
        <dbReference type="ARBA" id="ARBA00022692"/>
    </source>
</evidence>